<dbReference type="AlphaFoldDB" id="A0A5B1LRU6"/>
<feature type="non-terminal residue" evidence="1">
    <location>
        <position position="71"/>
    </location>
</feature>
<name>A0A5B1LRU6_9ACTN</name>
<keyword evidence="2" id="KW-1185">Reference proteome</keyword>
<protein>
    <submittedName>
        <fullName evidence="1">ABC transporter</fullName>
    </submittedName>
</protein>
<proteinExistence type="predicted"/>
<gene>
    <name evidence="1" type="ORF">F0U47_20365</name>
</gene>
<comment type="caution">
    <text evidence="1">The sequence shown here is derived from an EMBL/GenBank/DDBJ whole genome shotgun (WGS) entry which is preliminary data.</text>
</comment>
<evidence type="ECO:0000313" key="2">
    <source>
        <dbReference type="Proteomes" id="UP000324351"/>
    </source>
</evidence>
<reference evidence="1 2" key="1">
    <citation type="submission" date="2019-09" db="EMBL/GenBank/DDBJ databases">
        <title>Nocardioides panacisoli sp. nov., isolated from the soil of a ginseng field.</title>
        <authorList>
            <person name="Cho C."/>
        </authorList>
    </citation>
    <scope>NUCLEOTIDE SEQUENCE [LARGE SCALE GENOMIC DNA]</scope>
    <source>
        <strain evidence="1 2">BN140041</strain>
    </source>
</reference>
<accession>A0A5B1LRU6</accession>
<organism evidence="1 2">
    <name type="scientific">Nocardioides antri</name>
    <dbReference type="NCBI Taxonomy" id="2607659"/>
    <lineage>
        <taxon>Bacteria</taxon>
        <taxon>Bacillati</taxon>
        <taxon>Actinomycetota</taxon>
        <taxon>Actinomycetes</taxon>
        <taxon>Propionibacteriales</taxon>
        <taxon>Nocardioidaceae</taxon>
        <taxon>Nocardioides</taxon>
    </lineage>
</organism>
<evidence type="ECO:0000313" key="1">
    <source>
        <dbReference type="EMBL" id="KAA1423134.1"/>
    </source>
</evidence>
<sequence>MTRTVRTRAARAVAWPPVAVLSALGRRRGDDLFAGYDESSPQAGAVQRAAVGNSIRAVADEAAGGLGAPWA</sequence>
<reference evidence="1 2" key="2">
    <citation type="submission" date="2019-09" db="EMBL/GenBank/DDBJ databases">
        <authorList>
            <person name="Jin C."/>
        </authorList>
    </citation>
    <scope>NUCLEOTIDE SEQUENCE [LARGE SCALE GENOMIC DNA]</scope>
    <source>
        <strain evidence="1 2">BN140041</strain>
    </source>
</reference>
<dbReference type="EMBL" id="VUJW01000044">
    <property type="protein sequence ID" value="KAA1423134.1"/>
    <property type="molecule type" value="Genomic_DNA"/>
</dbReference>
<dbReference type="Proteomes" id="UP000324351">
    <property type="component" value="Unassembled WGS sequence"/>
</dbReference>